<evidence type="ECO:0000313" key="3">
    <source>
        <dbReference type="Proteomes" id="UP000230707"/>
    </source>
</evidence>
<organism evidence="2 3">
    <name type="scientific">Candidatus Gottesmanbacteria bacterium CG11_big_fil_rev_8_21_14_0_20_37_11</name>
    <dbReference type="NCBI Taxonomy" id="1974575"/>
    <lineage>
        <taxon>Bacteria</taxon>
        <taxon>Candidatus Gottesmaniibacteriota</taxon>
    </lineage>
</organism>
<protein>
    <recommendedName>
        <fullName evidence="4">PsbP C-terminal domain-containing protein</fullName>
    </recommendedName>
</protein>
<dbReference type="EMBL" id="PCWS01000023">
    <property type="protein sequence ID" value="PIR08786.1"/>
    <property type="molecule type" value="Genomic_DNA"/>
</dbReference>
<reference evidence="2 3" key="1">
    <citation type="submission" date="2017-09" db="EMBL/GenBank/DDBJ databases">
        <title>Depth-based differentiation of microbial function through sediment-hosted aquifers and enrichment of novel symbionts in the deep terrestrial subsurface.</title>
        <authorList>
            <person name="Probst A.J."/>
            <person name="Ladd B."/>
            <person name="Jarett J.K."/>
            <person name="Geller-Mcgrath D.E."/>
            <person name="Sieber C.M."/>
            <person name="Emerson J.B."/>
            <person name="Anantharaman K."/>
            <person name="Thomas B.C."/>
            <person name="Malmstrom R."/>
            <person name="Stieglmeier M."/>
            <person name="Klingl A."/>
            <person name="Woyke T."/>
            <person name="Ryan C.M."/>
            <person name="Banfield J.F."/>
        </authorList>
    </citation>
    <scope>NUCLEOTIDE SEQUENCE [LARGE SCALE GENOMIC DNA]</scope>
    <source>
        <strain evidence="2">CG11_big_fil_rev_8_21_14_0_20_37_11</strain>
    </source>
</reference>
<name>A0A2H0NKM6_9BACT</name>
<keyword evidence="1" id="KW-0812">Transmembrane</keyword>
<sequence length="234" mass="26151">MNSQEANEQPDFTKLAIATLVGVIILGGVLYAAYRYSQNQAGNIVLPGGVTYLGPSPSPFEKEKQPPTAPLRFTAASDVEWKSHTGKIYPYSFAYPATLTLVVFPNDVTDSVAISWGNIPPQQNILLNFELIDKVDAKYVDLPKIEYVKNWYHYFSGLKGVAKVEPFTNTNGLKGYKAAYINFADTSPNTDIFFEVPDRRDLMIHIANGILEPKIFDRMIDSLKWTETTNKSSE</sequence>
<gene>
    <name evidence="2" type="ORF">COV53_01140</name>
</gene>
<keyword evidence="1" id="KW-1133">Transmembrane helix</keyword>
<proteinExistence type="predicted"/>
<evidence type="ECO:0008006" key="4">
    <source>
        <dbReference type="Google" id="ProtNLM"/>
    </source>
</evidence>
<keyword evidence="1" id="KW-0472">Membrane</keyword>
<dbReference type="Proteomes" id="UP000230707">
    <property type="component" value="Unassembled WGS sequence"/>
</dbReference>
<accession>A0A2H0NKM6</accession>
<evidence type="ECO:0000313" key="2">
    <source>
        <dbReference type="EMBL" id="PIR08786.1"/>
    </source>
</evidence>
<feature type="transmembrane region" description="Helical" evidence="1">
    <location>
        <begin position="12"/>
        <end position="34"/>
    </location>
</feature>
<dbReference type="AlphaFoldDB" id="A0A2H0NKM6"/>
<comment type="caution">
    <text evidence="2">The sequence shown here is derived from an EMBL/GenBank/DDBJ whole genome shotgun (WGS) entry which is preliminary data.</text>
</comment>
<evidence type="ECO:0000256" key="1">
    <source>
        <dbReference type="SAM" id="Phobius"/>
    </source>
</evidence>